<comment type="caution">
    <text evidence="2">The sequence shown here is derived from an EMBL/GenBank/DDBJ whole genome shotgun (WGS) entry which is preliminary data.</text>
</comment>
<keyword evidence="3" id="KW-1185">Reference proteome</keyword>
<name>A0A1Z5JQD8_FISSO</name>
<dbReference type="GO" id="GO:0008157">
    <property type="term" value="F:protein phosphatase 1 binding"/>
    <property type="evidence" value="ECO:0007669"/>
    <property type="project" value="TreeGrafter"/>
</dbReference>
<feature type="compositionally biased region" description="Acidic residues" evidence="1">
    <location>
        <begin position="95"/>
        <end position="108"/>
    </location>
</feature>
<organism evidence="2 3">
    <name type="scientific">Fistulifera solaris</name>
    <name type="common">Oleaginous diatom</name>
    <dbReference type="NCBI Taxonomy" id="1519565"/>
    <lineage>
        <taxon>Eukaryota</taxon>
        <taxon>Sar</taxon>
        <taxon>Stramenopiles</taxon>
        <taxon>Ochrophyta</taxon>
        <taxon>Bacillariophyta</taxon>
        <taxon>Bacillariophyceae</taxon>
        <taxon>Bacillariophycidae</taxon>
        <taxon>Naviculales</taxon>
        <taxon>Naviculaceae</taxon>
        <taxon>Fistulifera</taxon>
    </lineage>
</organism>
<dbReference type="GO" id="GO:0005634">
    <property type="term" value="C:nucleus"/>
    <property type="evidence" value="ECO:0007669"/>
    <property type="project" value="TreeGrafter"/>
</dbReference>
<sequence length="138" mass="14690">MSSNIPSSSSPTAGSNSLPAGEPNQGRSSVATVTETVTATPSEQTEVLRLTLRAPPSVRWDESIVDNEGLGRKSSKRCCIFHKQRAFGESSTDSSDAESGDDGEDGDDGGDKASPSKHRKIARPKKSDNVPDFQRFHA</sequence>
<gene>
    <name evidence="2" type="ORF">FisN_3Hu281</name>
</gene>
<dbReference type="Pfam" id="PF07491">
    <property type="entry name" value="PPI_Ypi1"/>
    <property type="match status" value="1"/>
</dbReference>
<evidence type="ECO:0000256" key="1">
    <source>
        <dbReference type="SAM" id="MobiDB-lite"/>
    </source>
</evidence>
<dbReference type="EMBL" id="BDSP01000102">
    <property type="protein sequence ID" value="GAX16237.1"/>
    <property type="molecule type" value="Genomic_DNA"/>
</dbReference>
<feature type="compositionally biased region" description="Basic residues" evidence="1">
    <location>
        <begin position="115"/>
        <end position="124"/>
    </location>
</feature>
<protein>
    <recommendedName>
        <fullName evidence="4">Protein phosphatase 1 regulatory subunit 11</fullName>
    </recommendedName>
</protein>
<dbReference type="InterPro" id="IPR011107">
    <property type="entry name" value="PPI_Ypi1"/>
</dbReference>
<dbReference type="AlphaFoldDB" id="A0A1Z5JQD8"/>
<accession>A0A1Z5JQD8</accession>
<dbReference type="InParanoid" id="A0A1Z5JQD8"/>
<dbReference type="OrthoDB" id="307488at2759"/>
<evidence type="ECO:0000313" key="3">
    <source>
        <dbReference type="Proteomes" id="UP000198406"/>
    </source>
</evidence>
<feature type="region of interest" description="Disordered" evidence="1">
    <location>
        <begin position="1"/>
        <end position="72"/>
    </location>
</feature>
<dbReference type="GO" id="GO:0004865">
    <property type="term" value="F:protein serine/threonine phosphatase inhibitor activity"/>
    <property type="evidence" value="ECO:0007669"/>
    <property type="project" value="InterPro"/>
</dbReference>
<feature type="region of interest" description="Disordered" evidence="1">
    <location>
        <begin position="84"/>
        <end position="138"/>
    </location>
</feature>
<evidence type="ECO:0000313" key="2">
    <source>
        <dbReference type="EMBL" id="GAX16237.1"/>
    </source>
</evidence>
<proteinExistence type="predicted"/>
<dbReference type="PANTHER" id="PTHR20835:SF0">
    <property type="entry name" value="E3 UBIQUITIN-PROTEIN LIGASE PPP1R11"/>
    <property type="match status" value="1"/>
</dbReference>
<dbReference type="PANTHER" id="PTHR20835">
    <property type="entry name" value="E3 UBIQUITIN-PROTEIN LIGASE PPP1R11-RELATED"/>
    <property type="match status" value="1"/>
</dbReference>
<evidence type="ECO:0008006" key="4">
    <source>
        <dbReference type="Google" id="ProtNLM"/>
    </source>
</evidence>
<feature type="compositionally biased region" description="Low complexity" evidence="1">
    <location>
        <begin position="28"/>
        <end position="43"/>
    </location>
</feature>
<reference evidence="2 3" key="1">
    <citation type="journal article" date="2015" name="Plant Cell">
        <title>Oil accumulation by the oleaginous diatom Fistulifera solaris as revealed by the genome and transcriptome.</title>
        <authorList>
            <person name="Tanaka T."/>
            <person name="Maeda Y."/>
            <person name="Veluchamy A."/>
            <person name="Tanaka M."/>
            <person name="Abida H."/>
            <person name="Marechal E."/>
            <person name="Bowler C."/>
            <person name="Muto M."/>
            <person name="Sunaga Y."/>
            <person name="Tanaka M."/>
            <person name="Yoshino T."/>
            <person name="Taniguchi T."/>
            <person name="Fukuda Y."/>
            <person name="Nemoto M."/>
            <person name="Matsumoto M."/>
            <person name="Wong P.S."/>
            <person name="Aburatani S."/>
            <person name="Fujibuchi W."/>
        </authorList>
    </citation>
    <scope>NUCLEOTIDE SEQUENCE [LARGE SCALE GENOMIC DNA]</scope>
    <source>
        <strain evidence="2 3">JPCC DA0580</strain>
    </source>
</reference>
<dbReference type="Proteomes" id="UP000198406">
    <property type="component" value="Unassembled WGS sequence"/>
</dbReference>
<feature type="compositionally biased region" description="Low complexity" evidence="1">
    <location>
        <begin position="1"/>
        <end position="17"/>
    </location>
</feature>